<keyword evidence="3 6" id="KW-0812">Transmembrane</keyword>
<comment type="caution">
    <text evidence="8">The sequence shown here is derived from an EMBL/GenBank/DDBJ whole genome shotgun (WGS) entry which is preliminary data.</text>
</comment>
<accession>A0A543DXZ2</accession>
<comment type="subcellular location">
    <subcellularLocation>
        <location evidence="6">Cell membrane</location>
        <topology evidence="6">Multi-pass membrane protein</topology>
    </subcellularLocation>
    <subcellularLocation>
        <location evidence="1">Membrane</location>
    </subcellularLocation>
</comment>
<dbReference type="EMBL" id="VFPA01000001">
    <property type="protein sequence ID" value="TQM14203.1"/>
    <property type="molecule type" value="Genomic_DNA"/>
</dbReference>
<evidence type="ECO:0000256" key="7">
    <source>
        <dbReference type="SAM" id="MobiDB-lite"/>
    </source>
</evidence>
<dbReference type="CDD" id="cd06662">
    <property type="entry name" value="SURF1"/>
    <property type="match status" value="1"/>
</dbReference>
<keyword evidence="5 6" id="KW-0472">Membrane</keyword>
<dbReference type="Proteomes" id="UP000315677">
    <property type="component" value="Unassembled WGS sequence"/>
</dbReference>
<name>A0A543DXZ2_9PSEU</name>
<dbReference type="GO" id="GO:0005886">
    <property type="term" value="C:plasma membrane"/>
    <property type="evidence" value="ECO:0007669"/>
    <property type="project" value="UniProtKB-SubCell"/>
</dbReference>
<feature type="transmembrane region" description="Helical" evidence="6">
    <location>
        <begin position="219"/>
        <end position="237"/>
    </location>
</feature>
<dbReference type="OrthoDB" id="9807214at2"/>
<dbReference type="InterPro" id="IPR002994">
    <property type="entry name" value="Surf1/Shy1"/>
</dbReference>
<evidence type="ECO:0000256" key="4">
    <source>
        <dbReference type="ARBA" id="ARBA00022989"/>
    </source>
</evidence>
<evidence type="ECO:0000256" key="5">
    <source>
        <dbReference type="ARBA" id="ARBA00023136"/>
    </source>
</evidence>
<organism evidence="8 9">
    <name type="scientific">Pseudonocardia kunmingensis</name>
    <dbReference type="NCBI Taxonomy" id="630975"/>
    <lineage>
        <taxon>Bacteria</taxon>
        <taxon>Bacillati</taxon>
        <taxon>Actinomycetota</taxon>
        <taxon>Actinomycetes</taxon>
        <taxon>Pseudonocardiales</taxon>
        <taxon>Pseudonocardiaceae</taxon>
        <taxon>Pseudonocardia</taxon>
    </lineage>
</organism>
<dbReference type="InterPro" id="IPR045214">
    <property type="entry name" value="Surf1/Surf4"/>
</dbReference>
<dbReference type="AlphaFoldDB" id="A0A543DXZ2"/>
<gene>
    <name evidence="8" type="ORF">FB558_0963</name>
</gene>
<evidence type="ECO:0000313" key="8">
    <source>
        <dbReference type="EMBL" id="TQM14203.1"/>
    </source>
</evidence>
<feature type="region of interest" description="Disordered" evidence="7">
    <location>
        <begin position="245"/>
        <end position="274"/>
    </location>
</feature>
<evidence type="ECO:0000256" key="2">
    <source>
        <dbReference type="ARBA" id="ARBA00007165"/>
    </source>
</evidence>
<reference evidence="8 9" key="1">
    <citation type="submission" date="2019-06" db="EMBL/GenBank/DDBJ databases">
        <title>Sequencing the genomes of 1000 actinobacteria strains.</title>
        <authorList>
            <person name="Klenk H.-P."/>
        </authorList>
    </citation>
    <scope>NUCLEOTIDE SEQUENCE [LARGE SCALE GENOMIC DNA]</scope>
    <source>
        <strain evidence="8 9">DSM 45301</strain>
    </source>
</reference>
<evidence type="ECO:0000256" key="6">
    <source>
        <dbReference type="RuleBase" id="RU363076"/>
    </source>
</evidence>
<evidence type="ECO:0000256" key="3">
    <source>
        <dbReference type="ARBA" id="ARBA00022692"/>
    </source>
</evidence>
<feature type="transmembrane region" description="Helical" evidence="6">
    <location>
        <begin position="9"/>
        <end position="32"/>
    </location>
</feature>
<proteinExistence type="inferred from homology"/>
<keyword evidence="4 6" id="KW-1133">Transmembrane helix</keyword>
<keyword evidence="6" id="KW-1003">Cell membrane</keyword>
<dbReference type="PANTHER" id="PTHR23427:SF2">
    <property type="entry name" value="SURFEIT LOCUS PROTEIN 1"/>
    <property type="match status" value="1"/>
</dbReference>
<dbReference type="Pfam" id="PF02104">
    <property type="entry name" value="SURF1"/>
    <property type="match status" value="1"/>
</dbReference>
<protein>
    <recommendedName>
        <fullName evidence="6">SURF1-like protein</fullName>
    </recommendedName>
</protein>
<dbReference type="PROSITE" id="PS50895">
    <property type="entry name" value="SURF1"/>
    <property type="match status" value="1"/>
</dbReference>
<evidence type="ECO:0000256" key="1">
    <source>
        <dbReference type="ARBA" id="ARBA00004370"/>
    </source>
</evidence>
<sequence length="274" mass="29207">MRFLLRPGWLALIAVIVGFAVAAFTLLAPWQFGREAEREAQQRAIDTASATAPVPLDTLVPPGDAVSPADEWRQVLVTGSYLPDGEALVRLRVVDGRPAVEVLTPFRTDDGRLFVVNRGSVTAESGSVVPGYPPPPAGTVTLTARLRLDETDPQGRDPIETDGHRQVYAADSRALAAATGLDPEPGFLQLAPEQPGVLDPLDVAPTTGGGAPFTNLSYALQWLTFGLIALFALAYFVRLELLQRGGGGNRKSERAALRRALAGEDEPAEPPADR</sequence>
<comment type="similarity">
    <text evidence="2 6">Belongs to the SURF1 family.</text>
</comment>
<dbReference type="PANTHER" id="PTHR23427">
    <property type="entry name" value="SURFEIT LOCUS PROTEIN"/>
    <property type="match status" value="1"/>
</dbReference>
<keyword evidence="9" id="KW-1185">Reference proteome</keyword>
<dbReference type="RefSeq" id="WP_142048462.1">
    <property type="nucleotide sequence ID" value="NZ_VFPA01000001.1"/>
</dbReference>
<evidence type="ECO:0000313" key="9">
    <source>
        <dbReference type="Proteomes" id="UP000315677"/>
    </source>
</evidence>